<name>A0AA45WTJ0_9CLOT</name>
<protein>
    <submittedName>
        <fullName evidence="2">Uncharacterized protein</fullName>
    </submittedName>
</protein>
<evidence type="ECO:0000313" key="2">
    <source>
        <dbReference type="EMBL" id="SMP43242.1"/>
    </source>
</evidence>
<evidence type="ECO:0000256" key="1">
    <source>
        <dbReference type="SAM" id="Phobius"/>
    </source>
</evidence>
<dbReference type="RefSeq" id="WP_283407973.1">
    <property type="nucleotide sequence ID" value="NZ_FXUF01000002.1"/>
</dbReference>
<accession>A0AA45WTJ0</accession>
<reference evidence="2" key="1">
    <citation type="submission" date="2017-05" db="EMBL/GenBank/DDBJ databases">
        <authorList>
            <person name="Varghese N."/>
            <person name="Submissions S."/>
        </authorList>
    </citation>
    <scope>NUCLEOTIDE SEQUENCE</scope>
    <source>
        <strain evidence="2">Su22</strain>
    </source>
</reference>
<feature type="transmembrane region" description="Helical" evidence="1">
    <location>
        <begin position="64"/>
        <end position="86"/>
    </location>
</feature>
<comment type="caution">
    <text evidence="2">The sequence shown here is derived from an EMBL/GenBank/DDBJ whole genome shotgun (WGS) entry which is preliminary data.</text>
</comment>
<organism evidence="2 3">
    <name type="scientific">Anoxynatronum buryatiense</name>
    <dbReference type="NCBI Taxonomy" id="489973"/>
    <lineage>
        <taxon>Bacteria</taxon>
        <taxon>Bacillati</taxon>
        <taxon>Bacillota</taxon>
        <taxon>Clostridia</taxon>
        <taxon>Eubacteriales</taxon>
        <taxon>Clostridiaceae</taxon>
        <taxon>Anoxynatronum</taxon>
    </lineage>
</organism>
<keyword evidence="1" id="KW-0812">Transmembrane</keyword>
<proteinExistence type="predicted"/>
<dbReference type="AlphaFoldDB" id="A0AA45WTJ0"/>
<keyword evidence="1" id="KW-0472">Membrane</keyword>
<sequence>MKKHLEKPRKPVRRPQWHIKRQMGKRKFVGQSTLFMGLACFAGPFVGSLFFYQPIRDYVLADYLTLYLIAFVGGCTIGLFRGLFLWKRNEAGL</sequence>
<dbReference type="EMBL" id="FXUF01000002">
    <property type="protein sequence ID" value="SMP43242.1"/>
    <property type="molecule type" value="Genomic_DNA"/>
</dbReference>
<keyword evidence="1" id="KW-1133">Transmembrane helix</keyword>
<evidence type="ECO:0000313" key="3">
    <source>
        <dbReference type="Proteomes" id="UP001158066"/>
    </source>
</evidence>
<feature type="transmembrane region" description="Helical" evidence="1">
    <location>
        <begin position="28"/>
        <end position="52"/>
    </location>
</feature>
<keyword evidence="3" id="KW-1185">Reference proteome</keyword>
<dbReference type="Proteomes" id="UP001158066">
    <property type="component" value="Unassembled WGS sequence"/>
</dbReference>
<gene>
    <name evidence="2" type="ORF">SAMN06296020_10256</name>
</gene>